<comment type="subcellular location">
    <subcellularLocation>
        <location evidence="2">Cytoplasm</location>
    </subcellularLocation>
    <subcellularLocation>
        <location evidence="1">Nucleus</location>
    </subcellularLocation>
</comment>
<dbReference type="Pfam" id="PF10602">
    <property type="entry name" value="RPN7"/>
    <property type="match status" value="1"/>
</dbReference>
<dbReference type="InterPro" id="IPR019585">
    <property type="entry name" value="Rpn7/CSN1"/>
</dbReference>
<dbReference type="Gene3D" id="1.25.40.570">
    <property type="match status" value="1"/>
</dbReference>
<dbReference type="GO" id="GO:0005737">
    <property type="term" value="C:cytoplasm"/>
    <property type="evidence" value="ECO:0007669"/>
    <property type="project" value="UniProtKB-SubCell"/>
</dbReference>
<dbReference type="Pfam" id="PF01399">
    <property type="entry name" value="PCI"/>
    <property type="match status" value="1"/>
</dbReference>
<dbReference type="PROSITE" id="PS50250">
    <property type="entry name" value="PCI"/>
    <property type="match status" value="1"/>
</dbReference>
<dbReference type="SUPFAM" id="SSF46785">
    <property type="entry name" value="Winged helix' DNA-binding domain"/>
    <property type="match status" value="1"/>
</dbReference>
<name>A0A0J0XDI4_9TREE</name>
<dbReference type="OrthoDB" id="422427at2759"/>
<evidence type="ECO:0000313" key="8">
    <source>
        <dbReference type="EMBL" id="KLT39155.1"/>
    </source>
</evidence>
<comment type="similarity">
    <text evidence="3">Belongs to the CSN1 family.</text>
</comment>
<keyword evidence="6" id="KW-0539">Nucleus</keyword>
<evidence type="ECO:0000256" key="3">
    <source>
        <dbReference type="ARBA" id="ARBA00008793"/>
    </source>
</evidence>
<keyword evidence="5" id="KW-0736">Signalosome</keyword>
<dbReference type="InterPro" id="IPR000717">
    <property type="entry name" value="PCI_dom"/>
</dbReference>
<evidence type="ECO:0000256" key="5">
    <source>
        <dbReference type="ARBA" id="ARBA00022790"/>
    </source>
</evidence>
<gene>
    <name evidence="8" type="ORF">CC85DRAFT_265958</name>
</gene>
<evidence type="ECO:0000256" key="4">
    <source>
        <dbReference type="ARBA" id="ARBA00022490"/>
    </source>
</evidence>
<dbReference type="GeneID" id="28981613"/>
<evidence type="ECO:0000259" key="7">
    <source>
        <dbReference type="PROSITE" id="PS50250"/>
    </source>
</evidence>
<dbReference type="GO" id="GO:0008180">
    <property type="term" value="C:COP9 signalosome"/>
    <property type="evidence" value="ECO:0007669"/>
    <property type="project" value="UniProtKB-KW"/>
</dbReference>
<dbReference type="InterPro" id="IPR036390">
    <property type="entry name" value="WH_DNA-bd_sf"/>
</dbReference>
<reference evidence="8 9" key="1">
    <citation type="submission" date="2015-03" db="EMBL/GenBank/DDBJ databases">
        <title>Genomics and transcriptomics of the oil-accumulating basidiomycete yeast T. oleaginosus allow insights into substrate utilization and the diverse evolutionary trajectories of mating systems in fungi.</title>
        <authorList>
            <consortium name="DOE Joint Genome Institute"/>
            <person name="Kourist R."/>
            <person name="Kracht O."/>
            <person name="Bracharz F."/>
            <person name="Lipzen A."/>
            <person name="Nolan M."/>
            <person name="Ohm R."/>
            <person name="Grigoriev I."/>
            <person name="Sun S."/>
            <person name="Heitman J."/>
            <person name="Bruck T."/>
            <person name="Nowrousian M."/>
        </authorList>
    </citation>
    <scope>NUCLEOTIDE SEQUENCE [LARGE SCALE GENOMIC DNA]</scope>
    <source>
        <strain evidence="8 9">IBC0246</strain>
    </source>
</reference>
<proteinExistence type="inferred from homology"/>
<dbReference type="PANTHER" id="PTHR14145">
    <property type="entry name" value="26S PROTESOME SUBUNIT 6"/>
    <property type="match status" value="1"/>
</dbReference>
<evidence type="ECO:0000256" key="6">
    <source>
        <dbReference type="ARBA" id="ARBA00023242"/>
    </source>
</evidence>
<dbReference type="EMBL" id="KQ087269">
    <property type="protein sequence ID" value="KLT39155.1"/>
    <property type="molecule type" value="Genomic_DNA"/>
</dbReference>
<dbReference type="AlphaFoldDB" id="A0A0J0XDI4"/>
<keyword evidence="4" id="KW-0963">Cytoplasm</keyword>
<dbReference type="STRING" id="879819.A0A0J0XDI4"/>
<feature type="domain" description="PCI" evidence="7">
    <location>
        <begin position="270"/>
        <end position="458"/>
    </location>
</feature>
<dbReference type="InterPro" id="IPR045135">
    <property type="entry name" value="Rpn7_N"/>
</dbReference>
<evidence type="ECO:0000313" key="9">
    <source>
        <dbReference type="Proteomes" id="UP000053611"/>
    </source>
</evidence>
<dbReference type="SMART" id="SM00088">
    <property type="entry name" value="PINT"/>
    <property type="match status" value="1"/>
</dbReference>
<dbReference type="RefSeq" id="XP_018275646.1">
    <property type="nucleotide sequence ID" value="XM_018421010.1"/>
</dbReference>
<protein>
    <submittedName>
        <fullName evidence="8">PCI-domain-containing protein</fullName>
    </submittedName>
</protein>
<organism evidence="8 9">
    <name type="scientific">Cutaneotrichosporon oleaginosum</name>
    <dbReference type="NCBI Taxonomy" id="879819"/>
    <lineage>
        <taxon>Eukaryota</taxon>
        <taxon>Fungi</taxon>
        <taxon>Dikarya</taxon>
        <taxon>Basidiomycota</taxon>
        <taxon>Agaricomycotina</taxon>
        <taxon>Tremellomycetes</taxon>
        <taxon>Trichosporonales</taxon>
        <taxon>Trichosporonaceae</taxon>
        <taxon>Cutaneotrichosporon</taxon>
    </lineage>
</organism>
<evidence type="ECO:0000256" key="2">
    <source>
        <dbReference type="ARBA" id="ARBA00004496"/>
    </source>
</evidence>
<sequence length="486" mass="53067">MDVESSKAPVKVSLASLEGIDPDTFNWNAYVGTYKGRALITRLTHIPDLILSQPDPSPNALKLARVAALRAIPLIKEQTWDHALYLGVVSQIARTLNLSKPTTSDEAMDIDTSYGKKDAEAEGTPDMNWVQEVRDKEEAENNRLSVELNGYAANLIKESIRLTHLAQAELALKAGSLTEALKAFNQARENCSGAAHYVELGLAILQGSLQFNETGVVPGNTHKTAASLDRLHPVKEAGDAPVSSTMTRLQVLQSRNKAARAAEARRTVGIKLRVARGILAINMREYSHAARELGEVGEEGGLGDWEGVVISTADLAFLTAILALASGTRDYVKRVLLDRPSFHAAIDDSQAWILDLVRAFVGAHYGEALAILRKAEPYMILNPFLAAHTADLLKKIRQRALVQYIAPFSSVRIAQMAAAFETAEDAMVHEVCQLAEDGSVQARVDLVDRVLTIKEKDMRAEAFRSALEGGRKITADTQANVFRMRL</sequence>
<dbReference type="Proteomes" id="UP000053611">
    <property type="component" value="Unassembled WGS sequence"/>
</dbReference>
<evidence type="ECO:0000256" key="1">
    <source>
        <dbReference type="ARBA" id="ARBA00004123"/>
    </source>
</evidence>
<accession>A0A0J0XDI4</accession>
<keyword evidence="9" id="KW-1185">Reference proteome</keyword>
<dbReference type="PANTHER" id="PTHR14145:SF2">
    <property type="entry name" value="COP9 SIGNALOSOME COMPLEX SUBUNIT 1"/>
    <property type="match status" value="1"/>
</dbReference>